<dbReference type="EMBL" id="NIQC01000009">
    <property type="protein sequence ID" value="OWZ83991.1"/>
    <property type="molecule type" value="Genomic_DNA"/>
</dbReference>
<evidence type="ECO:0000256" key="1">
    <source>
        <dbReference type="SAM" id="Phobius"/>
    </source>
</evidence>
<proteinExistence type="predicted"/>
<comment type="caution">
    <text evidence="2">The sequence shown here is derived from an EMBL/GenBank/DDBJ whole genome shotgun (WGS) entry which is preliminary data.</text>
</comment>
<evidence type="ECO:0000313" key="3">
    <source>
        <dbReference type="Proteomes" id="UP000214588"/>
    </source>
</evidence>
<name>A0A226BYI4_9FIRM</name>
<reference evidence="2 3" key="1">
    <citation type="submission" date="2017-06" db="EMBL/GenBank/DDBJ databases">
        <title>Draft Genome Sequence of Natranaerobius trueperi halophilic, alkalithermophilic bacteria from soda lakes.</title>
        <authorList>
            <person name="Zhao B."/>
        </authorList>
    </citation>
    <scope>NUCLEOTIDE SEQUENCE [LARGE SCALE GENOMIC DNA]</scope>
    <source>
        <strain evidence="2 3">DSM 18760</strain>
    </source>
</reference>
<feature type="transmembrane region" description="Helical" evidence="1">
    <location>
        <begin position="179"/>
        <end position="198"/>
    </location>
</feature>
<dbReference type="Proteomes" id="UP000214588">
    <property type="component" value="Unassembled WGS sequence"/>
</dbReference>
<dbReference type="RefSeq" id="WP_089023281.1">
    <property type="nucleotide sequence ID" value="NZ_NIQC01000009.1"/>
</dbReference>
<dbReference type="InterPro" id="IPR014196">
    <property type="entry name" value="SpoIIM"/>
</dbReference>
<dbReference type="PIRSF" id="PIRSF038973">
    <property type="entry name" value="SpoIIM"/>
    <property type="match status" value="1"/>
</dbReference>
<keyword evidence="1" id="KW-1133">Transmembrane helix</keyword>
<protein>
    <submittedName>
        <fullName evidence="2">Stage II sporulation protein M</fullName>
    </submittedName>
</protein>
<accession>A0A226BYI4</accession>
<dbReference type="NCBIfam" id="TIGR02831">
    <property type="entry name" value="spo_II_M"/>
    <property type="match status" value="1"/>
</dbReference>
<keyword evidence="1" id="KW-0472">Membrane</keyword>
<gene>
    <name evidence="2" type="primary">spoIIM</name>
    <name evidence="2" type="ORF">CDO51_05375</name>
</gene>
<dbReference type="AlphaFoldDB" id="A0A226BYI4"/>
<evidence type="ECO:0000313" key="2">
    <source>
        <dbReference type="EMBL" id="OWZ83991.1"/>
    </source>
</evidence>
<feature type="transmembrane region" description="Helical" evidence="1">
    <location>
        <begin position="138"/>
        <end position="159"/>
    </location>
</feature>
<sequence>MLVSVKEILSLYIKYNLILFLIVILLFMVGAIIGGFVVSGLSDDITSNLQSYLDNFYHFVSEDQSLDYHQVFLSSLGYHITLLGIIWLLGITMIGIPVLLLLVFLRGVAFGFTMVFLLQQSSFQEVIMAMISILPHNLLFIPSFFIISVASISFSILLIKNQLRRKSIHLMPELINYTLLFVMIGVGFIAGSLIEAYISPTFMRIFLQYL</sequence>
<feature type="transmembrane region" description="Helical" evidence="1">
    <location>
        <begin position="12"/>
        <end position="38"/>
    </location>
</feature>
<dbReference type="InterPro" id="IPR002798">
    <property type="entry name" value="SpoIIM-like"/>
</dbReference>
<dbReference type="OrthoDB" id="1707382at2"/>
<keyword evidence="3" id="KW-1185">Reference proteome</keyword>
<organism evidence="2 3">
    <name type="scientific">Natranaerobius trueperi</name>
    <dbReference type="NCBI Taxonomy" id="759412"/>
    <lineage>
        <taxon>Bacteria</taxon>
        <taxon>Bacillati</taxon>
        <taxon>Bacillota</taxon>
        <taxon>Clostridia</taxon>
        <taxon>Natranaerobiales</taxon>
        <taxon>Natranaerobiaceae</taxon>
        <taxon>Natranaerobius</taxon>
    </lineage>
</organism>
<dbReference type="Pfam" id="PF01944">
    <property type="entry name" value="SpoIIM"/>
    <property type="match status" value="1"/>
</dbReference>
<keyword evidence="1" id="KW-0812">Transmembrane</keyword>